<dbReference type="OrthoDB" id="203934at2157"/>
<keyword evidence="3" id="KW-1185">Reference proteome</keyword>
<gene>
    <name evidence="2" type="ORF">SAMN04489842_0878</name>
</gene>
<sequence>MTPNDQEYTEESRGLEKRGVAGATALAAGAGIAAATGSVTAQETQEIVIKANDYYPNEEFVVLTDYEERNRTEFFEEYDSGEDVFEDSDDWDVYSILVEVGEPSGRLAVMMIDNDVDPNPGDRGTMGDSASFKDAEWDLIELDVEFDDDVDDEDDDNEADDEADEDEADSEGSLG</sequence>
<reference evidence="3" key="1">
    <citation type="submission" date="2016-10" db="EMBL/GenBank/DDBJ databases">
        <authorList>
            <person name="Varghese N."/>
            <person name="Submissions S."/>
        </authorList>
    </citation>
    <scope>NUCLEOTIDE SEQUENCE [LARGE SCALE GENOMIC DNA]</scope>
    <source>
        <strain evidence="3">DSM 24767</strain>
    </source>
</reference>
<evidence type="ECO:0000313" key="2">
    <source>
        <dbReference type="EMBL" id="SDQ45430.1"/>
    </source>
</evidence>
<dbReference type="AlphaFoldDB" id="A0A1H1B0L0"/>
<proteinExistence type="predicted"/>
<dbReference type="EMBL" id="FNLC01000001">
    <property type="protein sequence ID" value="SDQ45430.1"/>
    <property type="molecule type" value="Genomic_DNA"/>
</dbReference>
<dbReference type="STRING" id="1095778.SAMN04489842_0878"/>
<evidence type="ECO:0000256" key="1">
    <source>
        <dbReference type="SAM" id="MobiDB-lite"/>
    </source>
</evidence>
<accession>A0A1H1B0L0</accession>
<name>A0A1H1B0L0_NATTX</name>
<evidence type="ECO:0000313" key="3">
    <source>
        <dbReference type="Proteomes" id="UP000198848"/>
    </source>
</evidence>
<dbReference type="RefSeq" id="WP_090377870.1">
    <property type="nucleotide sequence ID" value="NZ_FNLC01000001.1"/>
</dbReference>
<protein>
    <recommendedName>
        <fullName evidence="4">Calcium-binding outer membrane-like protein</fullName>
    </recommendedName>
</protein>
<evidence type="ECO:0008006" key="4">
    <source>
        <dbReference type="Google" id="ProtNLM"/>
    </source>
</evidence>
<dbReference type="Proteomes" id="UP000198848">
    <property type="component" value="Unassembled WGS sequence"/>
</dbReference>
<organism evidence="2 3">
    <name type="scientific">Natronobacterium texcoconense</name>
    <dbReference type="NCBI Taxonomy" id="1095778"/>
    <lineage>
        <taxon>Archaea</taxon>
        <taxon>Methanobacteriati</taxon>
        <taxon>Methanobacteriota</taxon>
        <taxon>Stenosarchaea group</taxon>
        <taxon>Halobacteria</taxon>
        <taxon>Halobacteriales</taxon>
        <taxon>Natrialbaceae</taxon>
        <taxon>Natronobacterium</taxon>
    </lineage>
</organism>
<feature type="region of interest" description="Disordered" evidence="1">
    <location>
        <begin position="144"/>
        <end position="175"/>
    </location>
</feature>